<dbReference type="Gene3D" id="3.10.129.10">
    <property type="entry name" value="Hotdog Thioesterase"/>
    <property type="match status" value="1"/>
</dbReference>
<dbReference type="SUPFAM" id="SSF54637">
    <property type="entry name" value="Thioesterase/thiol ester dehydrase-isomerase"/>
    <property type="match status" value="1"/>
</dbReference>
<organism evidence="1 2">
    <name type="scientific">Gordonia insulae</name>
    <dbReference type="NCBI Taxonomy" id="2420509"/>
    <lineage>
        <taxon>Bacteria</taxon>
        <taxon>Bacillati</taxon>
        <taxon>Actinomycetota</taxon>
        <taxon>Actinomycetes</taxon>
        <taxon>Mycobacteriales</taxon>
        <taxon>Gordoniaceae</taxon>
        <taxon>Gordonia</taxon>
    </lineage>
</organism>
<dbReference type="KEGG" id="gom:D7316_01231"/>
<dbReference type="Proteomes" id="UP000271469">
    <property type="component" value="Chromosome"/>
</dbReference>
<protein>
    <recommendedName>
        <fullName evidence="3">Long-chain acyl-CoA thioesterase FadM</fullName>
    </recommendedName>
</protein>
<name>A0A3G8JJ63_9ACTN</name>
<dbReference type="InterPro" id="IPR029069">
    <property type="entry name" value="HotDog_dom_sf"/>
</dbReference>
<evidence type="ECO:0000313" key="2">
    <source>
        <dbReference type="Proteomes" id="UP000271469"/>
    </source>
</evidence>
<dbReference type="AlphaFoldDB" id="A0A3G8JJ63"/>
<dbReference type="EMBL" id="CP033972">
    <property type="protein sequence ID" value="AZG44645.1"/>
    <property type="molecule type" value="Genomic_DNA"/>
</dbReference>
<dbReference type="CDD" id="cd00586">
    <property type="entry name" value="4HBT"/>
    <property type="match status" value="1"/>
</dbReference>
<sequence>MFAIVADQYLDVPIQLRFGDMDINHHINNVQFARIFEECRVRSFASWLADRPAGFSVLVARQDIVFTAVLEYSYEPVIVRSCVSRIGNTSFTLSLTLIDPAGTTCAVAETTMVSVNTDTGRPTPVPDAVRAVLAAHLVADAGLPVRP</sequence>
<proteinExistence type="predicted"/>
<dbReference type="PANTHER" id="PTHR31793">
    <property type="entry name" value="4-HYDROXYBENZOYL-COA THIOESTERASE FAMILY MEMBER"/>
    <property type="match status" value="1"/>
</dbReference>
<accession>A0A3G8JJ63</accession>
<keyword evidence="2" id="KW-1185">Reference proteome</keyword>
<dbReference type="Pfam" id="PF13279">
    <property type="entry name" value="4HBT_2"/>
    <property type="match status" value="1"/>
</dbReference>
<evidence type="ECO:0008006" key="3">
    <source>
        <dbReference type="Google" id="ProtNLM"/>
    </source>
</evidence>
<dbReference type="PANTHER" id="PTHR31793:SF24">
    <property type="entry name" value="LONG-CHAIN ACYL-COA THIOESTERASE FADM"/>
    <property type="match status" value="1"/>
</dbReference>
<reference evidence="1 2" key="1">
    <citation type="submission" date="2018-11" db="EMBL/GenBank/DDBJ databases">
        <title>Gordonia insulae sp. nov., isolated from an island soil.</title>
        <authorList>
            <person name="Kim Y.S."/>
            <person name="Kim S.B."/>
        </authorList>
    </citation>
    <scope>NUCLEOTIDE SEQUENCE [LARGE SCALE GENOMIC DNA]</scope>
    <source>
        <strain evidence="1 2">MMS17-SY073</strain>
    </source>
</reference>
<gene>
    <name evidence="1" type="ORF">D7316_01231</name>
</gene>
<dbReference type="InterPro" id="IPR050563">
    <property type="entry name" value="4-hydroxybenzoyl-CoA_TE"/>
</dbReference>
<dbReference type="GO" id="GO:0047617">
    <property type="term" value="F:fatty acyl-CoA hydrolase activity"/>
    <property type="evidence" value="ECO:0007669"/>
    <property type="project" value="TreeGrafter"/>
</dbReference>
<evidence type="ECO:0000313" key="1">
    <source>
        <dbReference type="EMBL" id="AZG44645.1"/>
    </source>
</evidence>